<keyword evidence="2" id="KW-1185">Reference proteome</keyword>
<proteinExistence type="predicted"/>
<evidence type="ECO:0000313" key="2">
    <source>
        <dbReference type="Proteomes" id="UP000078541"/>
    </source>
</evidence>
<evidence type="ECO:0000313" key="1">
    <source>
        <dbReference type="EMBL" id="KYN33792.1"/>
    </source>
</evidence>
<protein>
    <submittedName>
        <fullName evidence="1">Uncharacterized protein</fullName>
    </submittedName>
</protein>
<sequence>MSLRCRFYKKLIGKLKIKGVQVLLFSVRFAIRITMIHVLAVGAGVREALEALGALEGLFAAVQPLVFSQMMLVLERSWTLHTFVGPLP</sequence>
<dbReference type="AlphaFoldDB" id="A0A195F0W0"/>
<reference evidence="1 2" key="1">
    <citation type="submission" date="2016-03" db="EMBL/GenBank/DDBJ databases">
        <title>Trachymyrmex septentrionalis WGS genome.</title>
        <authorList>
            <person name="Nygaard S."/>
            <person name="Hu H."/>
            <person name="Boomsma J."/>
            <person name="Zhang G."/>
        </authorList>
    </citation>
    <scope>NUCLEOTIDE SEQUENCE [LARGE SCALE GENOMIC DNA]</scope>
    <source>
        <strain evidence="1">Tsep2-gDNA-1</strain>
        <tissue evidence="1">Whole body</tissue>
    </source>
</reference>
<gene>
    <name evidence="1" type="ORF">ALC56_11868</name>
</gene>
<organism evidence="1 2">
    <name type="scientific">Trachymyrmex septentrionalis</name>
    <dbReference type="NCBI Taxonomy" id="34720"/>
    <lineage>
        <taxon>Eukaryota</taxon>
        <taxon>Metazoa</taxon>
        <taxon>Ecdysozoa</taxon>
        <taxon>Arthropoda</taxon>
        <taxon>Hexapoda</taxon>
        <taxon>Insecta</taxon>
        <taxon>Pterygota</taxon>
        <taxon>Neoptera</taxon>
        <taxon>Endopterygota</taxon>
        <taxon>Hymenoptera</taxon>
        <taxon>Apocrita</taxon>
        <taxon>Aculeata</taxon>
        <taxon>Formicoidea</taxon>
        <taxon>Formicidae</taxon>
        <taxon>Myrmicinae</taxon>
        <taxon>Trachymyrmex</taxon>
    </lineage>
</organism>
<dbReference type="Proteomes" id="UP000078541">
    <property type="component" value="Unassembled WGS sequence"/>
</dbReference>
<name>A0A195F0W0_9HYME</name>
<dbReference type="EMBL" id="KQ981891">
    <property type="protein sequence ID" value="KYN33792.1"/>
    <property type="molecule type" value="Genomic_DNA"/>
</dbReference>
<accession>A0A195F0W0</accession>